<dbReference type="PANTHER" id="PTHR34408:SF1">
    <property type="entry name" value="GLYCOSYL HYDROLASE FAMILY 19 DOMAIN-CONTAINING PROTEIN HI_1415"/>
    <property type="match status" value="1"/>
</dbReference>
<dbReference type="PANTHER" id="PTHR34408">
    <property type="entry name" value="FAMILY PROTEIN, PUTATIVE-RELATED"/>
    <property type="match status" value="1"/>
</dbReference>
<dbReference type="EMBL" id="BK016178">
    <property type="protein sequence ID" value="DAG00196.1"/>
    <property type="molecule type" value="Genomic_DNA"/>
</dbReference>
<protein>
    <submittedName>
        <fullName evidence="1">Chitinase A</fullName>
    </submittedName>
</protein>
<reference evidence="1" key="1">
    <citation type="journal article" date="2021" name="Proc. Natl. Acad. Sci. U.S.A.">
        <title>A Catalog of Tens of Thousands of Viruses from Human Metagenomes Reveals Hidden Associations with Chronic Diseases.</title>
        <authorList>
            <person name="Tisza M.J."/>
            <person name="Buck C.B."/>
        </authorList>
    </citation>
    <scope>NUCLEOTIDE SEQUENCE</scope>
    <source>
        <strain evidence="1">CtJDl18</strain>
    </source>
</reference>
<accession>A0A8S5V0H3</accession>
<proteinExistence type="predicted"/>
<dbReference type="InterPro" id="IPR023346">
    <property type="entry name" value="Lysozyme-like_dom_sf"/>
</dbReference>
<sequence>MEMKEIRLEQLLMAMPNAGNRAEKFLPYLNRYAEEFEINTPLRWAHYLAQIAHESGELRYTKEIASGKAYEGRKDLGNTHKGDGVKYKGRGLIQITGRANYRKYAGYCGYDVVEQPELLEQPLGATRSSMWIFDTFGCNELADEDNLRAIRRKINGGYNGLDKCEEYLIRSKRALNIS</sequence>
<name>A0A8S5V0H3_9CAUD</name>
<organism evidence="1">
    <name type="scientific">Podoviridae sp. ctJDl18</name>
    <dbReference type="NCBI Taxonomy" id="2825242"/>
    <lineage>
        <taxon>Viruses</taxon>
        <taxon>Duplodnaviria</taxon>
        <taxon>Heunggongvirae</taxon>
        <taxon>Uroviricota</taxon>
        <taxon>Caudoviricetes</taxon>
    </lineage>
</organism>
<dbReference type="Gene3D" id="1.10.530.10">
    <property type="match status" value="1"/>
</dbReference>
<dbReference type="SUPFAM" id="SSF53955">
    <property type="entry name" value="Lysozyme-like"/>
    <property type="match status" value="1"/>
</dbReference>
<dbReference type="InterPro" id="IPR052354">
    <property type="entry name" value="Cell_Wall_Dynamics_Protein"/>
</dbReference>
<evidence type="ECO:0000313" key="1">
    <source>
        <dbReference type="EMBL" id="DAG00196.1"/>
    </source>
</evidence>